<dbReference type="KEGG" id="nso:NIASO_14335"/>
<dbReference type="Proteomes" id="UP000003586">
    <property type="component" value="Chromosome"/>
</dbReference>
<dbReference type="OrthoDB" id="1043438at2"/>
<gene>
    <name evidence="1" type="ORF">NIASO_14335</name>
</gene>
<dbReference type="EMBL" id="CP007035">
    <property type="protein sequence ID" value="AHF17791.1"/>
    <property type="molecule type" value="Genomic_DNA"/>
</dbReference>
<evidence type="ECO:0000313" key="1">
    <source>
        <dbReference type="EMBL" id="AHF17791.1"/>
    </source>
</evidence>
<dbReference type="HOGENOM" id="CLU_1141626_0_0_10"/>
<reference evidence="1 2" key="1">
    <citation type="submission" date="2013-12" db="EMBL/GenBank/DDBJ databases">
        <authorList>
            <consortium name="DOE Joint Genome Institute"/>
            <person name="Eisen J."/>
            <person name="Huntemann M."/>
            <person name="Han J."/>
            <person name="Chen A."/>
            <person name="Kyrpides N."/>
            <person name="Mavromatis K."/>
            <person name="Markowitz V."/>
            <person name="Palaniappan K."/>
            <person name="Ivanova N."/>
            <person name="Schaumberg A."/>
            <person name="Pati A."/>
            <person name="Liolios K."/>
            <person name="Nordberg H.P."/>
            <person name="Cantor M.N."/>
            <person name="Hua S.X."/>
            <person name="Woyke T."/>
        </authorList>
    </citation>
    <scope>NUCLEOTIDE SEQUENCE [LARGE SCALE GENOMIC DNA]</scope>
    <source>
        <strain evidence="2">DSM 19437</strain>
    </source>
</reference>
<organism evidence="1 2">
    <name type="scientific">Niabella soli DSM 19437</name>
    <dbReference type="NCBI Taxonomy" id="929713"/>
    <lineage>
        <taxon>Bacteria</taxon>
        <taxon>Pseudomonadati</taxon>
        <taxon>Bacteroidota</taxon>
        <taxon>Chitinophagia</taxon>
        <taxon>Chitinophagales</taxon>
        <taxon>Chitinophagaceae</taxon>
        <taxon>Niabella</taxon>
    </lineage>
</organism>
<proteinExistence type="predicted"/>
<name>W0F8U7_9BACT</name>
<dbReference type="RefSeq" id="WP_008586568.1">
    <property type="nucleotide sequence ID" value="NZ_CP007035.1"/>
</dbReference>
<dbReference type="PROSITE" id="PS51257">
    <property type="entry name" value="PROKAR_LIPOPROTEIN"/>
    <property type="match status" value="1"/>
</dbReference>
<evidence type="ECO:0000313" key="2">
    <source>
        <dbReference type="Proteomes" id="UP000003586"/>
    </source>
</evidence>
<dbReference type="AlphaFoldDB" id="W0F8U7"/>
<dbReference type="Pfam" id="PF16389">
    <property type="entry name" value="DUF4998"/>
    <property type="match status" value="1"/>
</dbReference>
<protein>
    <submittedName>
        <fullName evidence="1">Uncharacterized protein</fullName>
    </submittedName>
</protein>
<sequence length="243" mass="27747">MKQLLNNIIVILSVILVLFGCTRSDEYYRDYLKNGEIYYPGRIDSLSIIPGDRKAVLRFRMTTDPKIQTIKAFVRNSLSPNQTVLTFPVTQGDYGKIKEYALDNLEEATYTIDIRTFASEKDSSRAVTASQFIYGQSYISTLTNRSFLKFAGPDATVNVPYAVFAREPNLPRLGNFYPMQFTEVNYVTTIGDTVTVRITPYEEVAQMGGIKNPSIIKYRTVYKPTPTVIDYFYTPYKEVSYPK</sequence>
<dbReference type="STRING" id="929713.NIASO_14335"/>
<keyword evidence="2" id="KW-1185">Reference proteome</keyword>
<accession>W0F8U7</accession>